<comment type="caution">
    <text evidence="4">The sequence shown here is derived from an EMBL/GenBank/DDBJ whole genome shotgun (WGS) entry which is preliminary data.</text>
</comment>
<dbReference type="Gene3D" id="1.10.1580.10">
    <property type="match status" value="1"/>
</dbReference>
<dbReference type="Proteomes" id="UP000221165">
    <property type="component" value="Unassembled WGS sequence"/>
</dbReference>
<accession>A0A2C6KR79</accession>
<keyword evidence="5" id="KW-1185">Reference proteome</keyword>
<evidence type="ECO:0000256" key="2">
    <source>
        <dbReference type="ARBA" id="ARBA00023134"/>
    </source>
</evidence>
<feature type="compositionally biased region" description="Basic residues" evidence="3">
    <location>
        <begin position="355"/>
        <end position="365"/>
    </location>
</feature>
<dbReference type="VEuPathDB" id="ToxoDB:CSUI_007101"/>
<keyword evidence="1" id="KW-0547">Nucleotide-binding</keyword>
<dbReference type="AlphaFoldDB" id="A0A2C6KR79"/>
<evidence type="ECO:0000313" key="5">
    <source>
        <dbReference type="Proteomes" id="UP000221165"/>
    </source>
</evidence>
<feature type="region of interest" description="Disordered" evidence="3">
    <location>
        <begin position="1"/>
        <end position="50"/>
    </location>
</feature>
<evidence type="ECO:0000313" key="4">
    <source>
        <dbReference type="EMBL" id="PHJ19068.1"/>
    </source>
</evidence>
<feature type="region of interest" description="Disordered" evidence="3">
    <location>
        <begin position="139"/>
        <end position="180"/>
    </location>
</feature>
<dbReference type="GeneID" id="94430462"/>
<dbReference type="GO" id="GO:0005525">
    <property type="term" value="F:GTP binding"/>
    <property type="evidence" value="ECO:0007669"/>
    <property type="project" value="UniProtKB-KW"/>
</dbReference>
<sequence>RLLQSRVADGLGSGSLSIPSASQRIDSKGGKNRPYGGRLPPNPASGHSSSDVKNLFVHVKKSEKESVKLLSAEGVLECIAKQRKFFAGGKGGQLDLYRVAKMILKDYTTGRLCACRGPYGEMYDGSQDGVLLSLSSFSSSSSSSSSALESNDAVKRKKSAPTEAQQGGGSPLASVSSSLRSGGSCRVAGENFEYNNEEGKKSERCYPNSMIDEKGGGENVQVNPREEEEERWLKVKVFEREDGGVSCNESRDNRDVFQLHRTAAGAEGVEEKNRDPVAYEKMSLSEERKISLLKKQIPDINLTDTIGRREKEDEKGLSLVHELRELAEDEDLDLLLGSLHAASTGAETSEQKVKGMTKRKMRHLQKQMQKGKMPVF</sequence>
<feature type="region of interest" description="Disordered" evidence="3">
    <location>
        <begin position="196"/>
        <end position="225"/>
    </location>
</feature>
<dbReference type="InterPro" id="IPR023179">
    <property type="entry name" value="GTP-bd_ortho_bundle_sf"/>
</dbReference>
<name>A0A2C6KR79_9APIC</name>
<protein>
    <submittedName>
        <fullName evidence="4">Gtp-binding family protein</fullName>
    </submittedName>
</protein>
<feature type="non-terminal residue" evidence="4">
    <location>
        <position position="1"/>
    </location>
</feature>
<proteinExistence type="predicted"/>
<dbReference type="EMBL" id="MIGC01003663">
    <property type="protein sequence ID" value="PHJ19068.1"/>
    <property type="molecule type" value="Genomic_DNA"/>
</dbReference>
<gene>
    <name evidence="4" type="ORF">CSUI_007101</name>
</gene>
<feature type="compositionally biased region" description="Low complexity" evidence="3">
    <location>
        <begin position="171"/>
        <end position="180"/>
    </location>
</feature>
<evidence type="ECO:0000256" key="1">
    <source>
        <dbReference type="ARBA" id="ARBA00022741"/>
    </source>
</evidence>
<keyword evidence="2" id="KW-0342">GTP-binding</keyword>
<reference evidence="4 5" key="1">
    <citation type="journal article" date="2017" name="Int. J. Parasitol.">
        <title>The genome of the protozoan parasite Cystoisospora suis and a reverse vaccinology approach to identify vaccine candidates.</title>
        <authorList>
            <person name="Palmieri N."/>
            <person name="Shrestha A."/>
            <person name="Ruttkowski B."/>
            <person name="Beck T."/>
            <person name="Vogl C."/>
            <person name="Tomley F."/>
            <person name="Blake D.P."/>
            <person name="Joachim A."/>
        </authorList>
    </citation>
    <scope>NUCLEOTIDE SEQUENCE [LARGE SCALE GENOMIC DNA]</scope>
    <source>
        <strain evidence="4 5">Wien I</strain>
    </source>
</reference>
<feature type="region of interest" description="Disordered" evidence="3">
    <location>
        <begin position="343"/>
        <end position="376"/>
    </location>
</feature>
<evidence type="ECO:0000256" key="3">
    <source>
        <dbReference type="SAM" id="MobiDB-lite"/>
    </source>
</evidence>
<dbReference type="RefSeq" id="XP_067920770.1">
    <property type="nucleotide sequence ID" value="XM_068067251.1"/>
</dbReference>
<feature type="compositionally biased region" description="Polar residues" evidence="3">
    <location>
        <begin position="14"/>
        <end position="24"/>
    </location>
</feature>
<organism evidence="4 5">
    <name type="scientific">Cystoisospora suis</name>
    <dbReference type="NCBI Taxonomy" id="483139"/>
    <lineage>
        <taxon>Eukaryota</taxon>
        <taxon>Sar</taxon>
        <taxon>Alveolata</taxon>
        <taxon>Apicomplexa</taxon>
        <taxon>Conoidasida</taxon>
        <taxon>Coccidia</taxon>
        <taxon>Eucoccidiorida</taxon>
        <taxon>Eimeriorina</taxon>
        <taxon>Sarcocystidae</taxon>
        <taxon>Cystoisospora</taxon>
    </lineage>
</organism>
<dbReference type="OrthoDB" id="61815at2759"/>
<feature type="compositionally biased region" description="Low complexity" evidence="3">
    <location>
        <begin position="139"/>
        <end position="150"/>
    </location>
</feature>